<accession>A0ABD8AYM6</accession>
<protein>
    <recommendedName>
        <fullName evidence="3">DUF4145 domain-containing protein</fullName>
    </recommendedName>
</protein>
<dbReference type="AlphaFoldDB" id="A0ABD8AYM6"/>
<dbReference type="EMBL" id="CP145892">
    <property type="protein sequence ID" value="WWP22687.1"/>
    <property type="molecule type" value="Genomic_DNA"/>
</dbReference>
<name>A0ABD8AYM6_PAEAM</name>
<organism evidence="1 2">
    <name type="scientific">Paenibacillus amylolyticus</name>
    <dbReference type="NCBI Taxonomy" id="1451"/>
    <lineage>
        <taxon>Bacteria</taxon>
        <taxon>Bacillati</taxon>
        <taxon>Bacillota</taxon>
        <taxon>Bacilli</taxon>
        <taxon>Bacillales</taxon>
        <taxon>Paenibacillaceae</taxon>
        <taxon>Paenibacillus</taxon>
    </lineage>
</organism>
<reference evidence="1 2" key="1">
    <citation type="submission" date="2024-02" db="EMBL/GenBank/DDBJ databases">
        <title>Complete sequences of two Paenibacillus sp. strains and one Lysinibacillus strain isolated from the environment on STAA medium highlight biotechnological potential.</title>
        <authorList>
            <person name="Attere S.A."/>
            <person name="Piche L.C."/>
            <person name="Intertaglia L."/>
            <person name="Lami R."/>
            <person name="Charette S.J."/>
            <person name="Vincent A.T."/>
        </authorList>
    </citation>
    <scope>NUCLEOTIDE SEQUENCE [LARGE SCALE GENOMIC DNA]</scope>
    <source>
        <strain evidence="1 2">Y5S-7</strain>
    </source>
</reference>
<evidence type="ECO:0008006" key="3">
    <source>
        <dbReference type="Google" id="ProtNLM"/>
    </source>
</evidence>
<proteinExistence type="predicted"/>
<dbReference type="Proteomes" id="UP001364764">
    <property type="component" value="Chromosome"/>
</dbReference>
<dbReference type="GeneID" id="93476018"/>
<evidence type="ECO:0000313" key="2">
    <source>
        <dbReference type="Proteomes" id="UP001364764"/>
    </source>
</evidence>
<evidence type="ECO:0000313" key="1">
    <source>
        <dbReference type="EMBL" id="WWP22687.1"/>
    </source>
</evidence>
<gene>
    <name evidence="1" type="ORF">V6668_11095</name>
</gene>
<dbReference type="RefSeq" id="WP_036670316.1">
    <property type="nucleotide sequence ID" value="NZ_CP145892.1"/>
</dbReference>
<sequence length="333" mass="38066">MSINWKVSCEIHIFHYENFRLEPVTIKFKSYTCNVSFISGDYSSEEVGGLNEGSRSISAIEFSISNIDKKVDKVEQLINDEEKLAKTVLNITNLVARVVRNEGVCTSINEVSFDEREDLHNVFYKLGLVNPLTNSEYKPNLESMYVSIAKNERLNRVNIGTAHVNYETWYEEVKPAINTDYITPPERVFFVNALEQYKNKNYRIAVIESTISLEIVLNGFLSAYMRNYKKMTDEKVKQFLSKEVGLTARVIGLLPLTINEKSLEDIDLNSVLKLIQWRNKIVHALGDIPKGIETDVFADSFNNVLQLILLLSHKKEIVESSKEIKLGNSIMLP</sequence>